<gene>
    <name evidence="8" type="ORF">G7024_10920</name>
    <name evidence="9" type="ORF">N7335_21070</name>
</gene>
<evidence type="ECO:0000256" key="7">
    <source>
        <dbReference type="SAM" id="Phobius"/>
    </source>
</evidence>
<comment type="subcellular location">
    <subcellularLocation>
        <location evidence="1">Cell membrane</location>
        <topology evidence="1">Multi-pass membrane protein</topology>
    </subcellularLocation>
</comment>
<organism evidence="8 10">
    <name type="scientific">Stutzerimonas stutzeri</name>
    <name type="common">Pseudomonas stutzeri</name>
    <dbReference type="NCBI Taxonomy" id="316"/>
    <lineage>
        <taxon>Bacteria</taxon>
        <taxon>Pseudomonadati</taxon>
        <taxon>Pseudomonadota</taxon>
        <taxon>Gammaproteobacteria</taxon>
        <taxon>Pseudomonadales</taxon>
        <taxon>Pseudomonadaceae</taxon>
        <taxon>Stutzerimonas</taxon>
    </lineage>
</organism>
<feature type="transmembrane region" description="Helical" evidence="7">
    <location>
        <begin position="191"/>
        <end position="212"/>
    </location>
</feature>
<dbReference type="RefSeq" id="WP_014597458.1">
    <property type="nucleotide sequence ID" value="NZ_JAAMRD010000007.1"/>
</dbReference>
<dbReference type="Proteomes" id="UP001158076">
    <property type="component" value="Unassembled WGS sequence"/>
</dbReference>
<protein>
    <submittedName>
        <fullName evidence="8">Urea transporter</fullName>
    </submittedName>
</protein>
<dbReference type="InterPro" id="IPR029020">
    <property type="entry name" value="Ammonium/urea_transptr"/>
</dbReference>
<dbReference type="PANTHER" id="PTHR10464">
    <property type="entry name" value="UREA TRANSPORTER"/>
    <property type="match status" value="1"/>
</dbReference>
<feature type="transmembrane region" description="Helical" evidence="7">
    <location>
        <begin position="70"/>
        <end position="87"/>
    </location>
</feature>
<evidence type="ECO:0000313" key="9">
    <source>
        <dbReference type="EMBL" id="MDH0148888.1"/>
    </source>
</evidence>
<feature type="transmembrane region" description="Helical" evidence="7">
    <location>
        <begin position="162"/>
        <end position="184"/>
    </location>
</feature>
<keyword evidence="3" id="KW-1003">Cell membrane</keyword>
<evidence type="ECO:0000256" key="2">
    <source>
        <dbReference type="ARBA" id="ARBA00005914"/>
    </source>
</evidence>
<dbReference type="PANTHER" id="PTHR10464:SF4">
    <property type="entry name" value="UREA TRANSPORTER"/>
    <property type="match status" value="1"/>
</dbReference>
<keyword evidence="4 7" id="KW-0812">Transmembrane</keyword>
<dbReference type="GO" id="GO:0015204">
    <property type="term" value="F:urea transmembrane transporter activity"/>
    <property type="evidence" value="ECO:0007669"/>
    <property type="project" value="InterPro"/>
</dbReference>
<feature type="transmembrane region" description="Helical" evidence="7">
    <location>
        <begin position="258"/>
        <end position="276"/>
    </location>
</feature>
<dbReference type="EMBL" id="JAODZE010000036">
    <property type="protein sequence ID" value="MDH0148888.1"/>
    <property type="molecule type" value="Genomic_DNA"/>
</dbReference>
<evidence type="ECO:0000256" key="3">
    <source>
        <dbReference type="ARBA" id="ARBA00022475"/>
    </source>
</evidence>
<proteinExistence type="inferred from homology"/>
<accession>A0A4S2BF14</accession>
<dbReference type="Gene3D" id="1.10.3430.10">
    <property type="entry name" value="Ammonium transporter AmtB like domains"/>
    <property type="match status" value="1"/>
</dbReference>
<evidence type="ECO:0000256" key="6">
    <source>
        <dbReference type="ARBA" id="ARBA00023136"/>
    </source>
</evidence>
<reference evidence="9" key="2">
    <citation type="submission" date="2022-09" db="EMBL/GenBank/DDBJ databases">
        <title>Intensive care unit water sources are persistently colonized with multi-drug resistant bacteria and are the site of extensive horizontal gene transfer of antibiotic resistance genes.</title>
        <authorList>
            <person name="Diorio-Toth L."/>
        </authorList>
    </citation>
    <scope>NUCLEOTIDE SEQUENCE</scope>
    <source>
        <strain evidence="9">GD04147</strain>
    </source>
</reference>
<keyword evidence="6 7" id="KW-0472">Membrane</keyword>
<evidence type="ECO:0000256" key="1">
    <source>
        <dbReference type="ARBA" id="ARBA00004651"/>
    </source>
</evidence>
<name>A0A4S2BF14_STUST</name>
<evidence type="ECO:0000313" key="8">
    <source>
        <dbReference type="EMBL" id="MBA1304917.1"/>
    </source>
</evidence>
<comment type="caution">
    <text evidence="8">The sequence shown here is derived from an EMBL/GenBank/DDBJ whole genome shotgun (WGS) entry which is preliminary data.</text>
</comment>
<feature type="transmembrane region" description="Helical" evidence="7">
    <location>
        <begin position="122"/>
        <end position="142"/>
    </location>
</feature>
<dbReference type="Proteomes" id="UP001138621">
    <property type="component" value="Unassembled WGS sequence"/>
</dbReference>
<keyword evidence="5 7" id="KW-1133">Transmembrane helix</keyword>
<dbReference type="InterPro" id="IPR004937">
    <property type="entry name" value="Urea_transporter"/>
</dbReference>
<feature type="transmembrane region" description="Helical" evidence="7">
    <location>
        <begin position="232"/>
        <end position="251"/>
    </location>
</feature>
<sequence length="282" mass="28967">MPDSSHLRAVLHAFAQIFLQRHAGCGALVMLALASGAPALLVGALSGVLVAHLGATWLGYPQADRDDGLYGYNAALLGALLVTQLGLSGASLVLVGVAALASCPLQAWLLARLRHNGGLPGFTLPFVLIGLLALLCIAPVSVSSPDVPAPDATTLRDAWLLGIGQVVFLHQPLAAACLLAAVALASLRDALWLLAGSAMGLLAAGLFGAPWADGQAGFNPALAALALVQWRGGWRLPLLGMVAAVAIWRVCIELGLPALTLPFLLATWLGLALRAPHPSRVD</sequence>
<evidence type="ECO:0000256" key="5">
    <source>
        <dbReference type="ARBA" id="ARBA00022989"/>
    </source>
</evidence>
<dbReference type="AlphaFoldDB" id="A0A4S2BF14"/>
<feature type="transmembrane region" description="Helical" evidence="7">
    <location>
        <begin position="39"/>
        <end position="58"/>
    </location>
</feature>
<dbReference type="GO" id="GO:0005886">
    <property type="term" value="C:plasma membrane"/>
    <property type="evidence" value="ECO:0007669"/>
    <property type="project" value="UniProtKB-SubCell"/>
</dbReference>
<evidence type="ECO:0000313" key="10">
    <source>
        <dbReference type="Proteomes" id="UP001138621"/>
    </source>
</evidence>
<evidence type="ECO:0000256" key="4">
    <source>
        <dbReference type="ARBA" id="ARBA00022692"/>
    </source>
</evidence>
<dbReference type="Pfam" id="PF03253">
    <property type="entry name" value="UT"/>
    <property type="match status" value="1"/>
</dbReference>
<comment type="similarity">
    <text evidence="2">Belongs to the urea transporter family.</text>
</comment>
<reference evidence="8" key="1">
    <citation type="submission" date="2020-02" db="EMBL/GenBank/DDBJ databases">
        <title>Synteny-based analysis reveals conserved mechanism for high triclosan tolerance in Pseudomonas, as well as instances of horizontal transfer.</title>
        <authorList>
            <person name="Mcfarland A.G."/>
            <person name="Bertucci H.K."/>
            <person name="Litmann E."/>
            <person name="Shen J."/>
            <person name="Huttenhower C."/>
            <person name="Hartmann E.M."/>
        </authorList>
    </citation>
    <scope>NUCLEOTIDE SEQUENCE</scope>
    <source>
        <strain evidence="8">109A1</strain>
    </source>
</reference>
<dbReference type="EMBL" id="JAAMRD010000007">
    <property type="protein sequence ID" value="MBA1304917.1"/>
    <property type="molecule type" value="Genomic_DNA"/>
</dbReference>